<dbReference type="FunFam" id="2.60.120.920:FF:000005">
    <property type="entry name" value="Putative E3 ubiquitin-protein ligase NEURL1B"/>
    <property type="match status" value="1"/>
</dbReference>
<dbReference type="InterPro" id="IPR037962">
    <property type="entry name" value="Neuralized"/>
</dbReference>
<dbReference type="InterPro" id="IPR043136">
    <property type="entry name" value="B30.2/SPRY_sf"/>
</dbReference>
<name>Q4SVK5_TETNG</name>
<evidence type="ECO:0000256" key="2">
    <source>
        <dbReference type="ARBA" id="ARBA00022737"/>
    </source>
</evidence>
<feature type="domain" description="NHR" evidence="7">
    <location>
        <begin position="25"/>
        <end position="180"/>
    </location>
</feature>
<reference evidence="8" key="1">
    <citation type="journal article" date="2004" name="Nature">
        <title>Genome duplication in the teleost fish Tetraodon nigroviridis reveals the early vertebrate proto-karyotype.</title>
        <authorList>
            <person name="Jaillon O."/>
            <person name="Aury J.-M."/>
            <person name="Brunet F."/>
            <person name="Petit J.-L."/>
            <person name="Stange-Thomann N."/>
            <person name="Mauceli E."/>
            <person name="Bouneau L."/>
            <person name="Fischer C."/>
            <person name="Ozouf-Costaz C."/>
            <person name="Bernot A."/>
            <person name="Nicaud S."/>
            <person name="Jaffe D."/>
            <person name="Fisher S."/>
            <person name="Lutfalla G."/>
            <person name="Dossat C."/>
            <person name="Segurens B."/>
            <person name="Dasilva C."/>
            <person name="Salanoubat M."/>
            <person name="Levy M."/>
            <person name="Boudet N."/>
            <person name="Castellano S."/>
            <person name="Anthouard V."/>
            <person name="Jubin C."/>
            <person name="Castelli V."/>
            <person name="Katinka M."/>
            <person name="Vacherie B."/>
            <person name="Biemont C."/>
            <person name="Skalli Z."/>
            <person name="Cattolico L."/>
            <person name="Poulain J."/>
            <person name="De Berardinis V."/>
            <person name="Cruaud C."/>
            <person name="Duprat S."/>
            <person name="Brottier P."/>
            <person name="Coutanceau J.-P."/>
            <person name="Gouzy J."/>
            <person name="Parra G."/>
            <person name="Lardier G."/>
            <person name="Chapple C."/>
            <person name="McKernan K.J."/>
            <person name="McEwan P."/>
            <person name="Bosak S."/>
            <person name="Kellis M."/>
            <person name="Volff J.-N."/>
            <person name="Guigo R."/>
            <person name="Zody M.C."/>
            <person name="Mesirov J."/>
            <person name="Lindblad-Toh K."/>
            <person name="Birren B."/>
            <person name="Nusbaum C."/>
            <person name="Kahn D."/>
            <person name="Robinson-Rechavi M."/>
            <person name="Laudet V."/>
            <person name="Schachter V."/>
            <person name="Quetier F."/>
            <person name="Saurin W."/>
            <person name="Scarpelli C."/>
            <person name="Wincker P."/>
            <person name="Lander E.S."/>
            <person name="Weissenbach J."/>
            <person name="Roest Crollius H."/>
        </authorList>
    </citation>
    <scope>NUCLEOTIDE SEQUENCE [LARGE SCALE GENOMIC DNA]</scope>
</reference>
<comment type="caution">
    <text evidence="8">The sequence shown here is derived from an EMBL/GenBank/DDBJ whole genome shotgun (WGS) entry which is preliminary data.</text>
</comment>
<sequence length="285" mass="30856">MDGDTENSGVGSTVSHSCGGSCLGPLTFHCQVLGDKVSLSHGCRLATRMESTFKNGLVFSSRPVSLKEKIHLKVVRSAPNWHGALRVGFTSVHPAGRSLPLAPMAIPDLSEKPNHWAAAVHESYCTAGSELKFWVSSGGKMFLHVNDKDLEILQGVDVSKPLWAMIDIYGQTSSIFLQGSSKQGRFRTKRSCPAPQGVVAPDTEHNSIVILNRKNHCVKASAGDNRVECVVCMEREATNTLSCGHQCLCQNCTGRIILEFGSCPLCRHVIRVCSETESPLKVGQL</sequence>
<reference evidence="8" key="2">
    <citation type="submission" date="2004-02" db="EMBL/GenBank/DDBJ databases">
        <authorList>
            <consortium name="Genoscope"/>
            <consortium name="Whitehead Institute Centre for Genome Research"/>
        </authorList>
    </citation>
    <scope>NUCLEOTIDE SEQUENCE</scope>
</reference>
<dbReference type="InterPro" id="IPR006573">
    <property type="entry name" value="NHR_dom"/>
</dbReference>
<dbReference type="HOGENOM" id="CLU_091737_1_0_1"/>
<dbReference type="KEGG" id="tng:GSTEN00011933G001"/>
<evidence type="ECO:0000256" key="1">
    <source>
        <dbReference type="ARBA" id="ARBA00022723"/>
    </source>
</evidence>
<gene>
    <name evidence="8" type="ORF">GSTENG00011933001</name>
</gene>
<keyword evidence="3 5" id="KW-0863">Zinc-finger</keyword>
<dbReference type="SMART" id="SM00588">
    <property type="entry name" value="NEUZ"/>
    <property type="match status" value="1"/>
</dbReference>
<dbReference type="SUPFAM" id="SSF57850">
    <property type="entry name" value="RING/U-box"/>
    <property type="match status" value="1"/>
</dbReference>
<evidence type="ECO:0000313" key="8">
    <source>
        <dbReference type="EMBL" id="CAF95327.1"/>
    </source>
</evidence>
<dbReference type="Pfam" id="PF07177">
    <property type="entry name" value="Neuralized"/>
    <property type="match status" value="1"/>
</dbReference>
<organism evidence="8">
    <name type="scientific">Tetraodon nigroviridis</name>
    <name type="common">Spotted green pufferfish</name>
    <name type="synonym">Chelonodon nigroviridis</name>
    <dbReference type="NCBI Taxonomy" id="99883"/>
    <lineage>
        <taxon>Eukaryota</taxon>
        <taxon>Metazoa</taxon>
        <taxon>Chordata</taxon>
        <taxon>Craniata</taxon>
        <taxon>Vertebrata</taxon>
        <taxon>Euteleostomi</taxon>
        <taxon>Actinopterygii</taxon>
        <taxon>Neopterygii</taxon>
        <taxon>Teleostei</taxon>
        <taxon>Neoteleostei</taxon>
        <taxon>Acanthomorphata</taxon>
        <taxon>Eupercaria</taxon>
        <taxon>Tetraodontiformes</taxon>
        <taxon>Tetradontoidea</taxon>
        <taxon>Tetraodontidae</taxon>
        <taxon>Tetraodon</taxon>
    </lineage>
</organism>
<dbReference type="GO" id="GO:0061630">
    <property type="term" value="F:ubiquitin protein ligase activity"/>
    <property type="evidence" value="ECO:0007669"/>
    <property type="project" value="TreeGrafter"/>
</dbReference>
<dbReference type="PANTHER" id="PTHR12429:SF36">
    <property type="entry name" value="E3 UBIQUITIN-PROTEIN LIGASE NEURL3"/>
    <property type="match status" value="1"/>
</dbReference>
<dbReference type="PROSITE" id="PS50089">
    <property type="entry name" value="ZF_RING_2"/>
    <property type="match status" value="1"/>
</dbReference>
<dbReference type="GO" id="GO:0005769">
    <property type="term" value="C:early endosome"/>
    <property type="evidence" value="ECO:0007669"/>
    <property type="project" value="TreeGrafter"/>
</dbReference>
<dbReference type="GO" id="GO:0008270">
    <property type="term" value="F:zinc ion binding"/>
    <property type="evidence" value="ECO:0007669"/>
    <property type="project" value="UniProtKB-KW"/>
</dbReference>
<evidence type="ECO:0000259" key="7">
    <source>
        <dbReference type="PROSITE" id="PS51065"/>
    </source>
</evidence>
<dbReference type="Gene3D" id="2.60.120.920">
    <property type="match status" value="1"/>
</dbReference>
<dbReference type="AlphaFoldDB" id="Q4SVK5"/>
<evidence type="ECO:0000256" key="4">
    <source>
        <dbReference type="ARBA" id="ARBA00022833"/>
    </source>
</evidence>
<evidence type="ECO:0000259" key="6">
    <source>
        <dbReference type="PROSITE" id="PS50089"/>
    </source>
</evidence>
<dbReference type="PROSITE" id="PS51065">
    <property type="entry name" value="NHR"/>
    <property type="match status" value="1"/>
</dbReference>
<evidence type="ECO:0000256" key="3">
    <source>
        <dbReference type="ARBA" id="ARBA00022771"/>
    </source>
</evidence>
<keyword evidence="2" id="KW-0677">Repeat</keyword>
<evidence type="ECO:0000256" key="5">
    <source>
        <dbReference type="PROSITE-ProRule" id="PRU00175"/>
    </source>
</evidence>
<dbReference type="InterPro" id="IPR001841">
    <property type="entry name" value="Znf_RING"/>
</dbReference>
<dbReference type="OrthoDB" id="6078042at2759"/>
<accession>Q4SVK5</accession>
<keyword evidence="4" id="KW-0862">Zinc</keyword>
<dbReference type="Gene3D" id="3.30.40.10">
    <property type="entry name" value="Zinc/RING finger domain, C3HC4 (zinc finger)"/>
    <property type="match status" value="1"/>
</dbReference>
<proteinExistence type="predicted"/>
<dbReference type="Pfam" id="PF13920">
    <property type="entry name" value="zf-C3HC4_3"/>
    <property type="match status" value="1"/>
</dbReference>
<protein>
    <submittedName>
        <fullName evidence="8">(spotted green pufferfish) hypothetical protein</fullName>
    </submittedName>
</protein>
<dbReference type="EMBL" id="CAAE01013756">
    <property type="protein sequence ID" value="CAF95327.1"/>
    <property type="molecule type" value="Genomic_DNA"/>
</dbReference>
<feature type="domain" description="RING-type" evidence="6">
    <location>
        <begin position="229"/>
        <end position="267"/>
    </location>
</feature>
<keyword evidence="1" id="KW-0479">Metal-binding</keyword>
<dbReference type="PANTHER" id="PTHR12429">
    <property type="entry name" value="NEURALIZED"/>
    <property type="match status" value="1"/>
</dbReference>
<dbReference type="InterPro" id="IPR013083">
    <property type="entry name" value="Znf_RING/FYVE/PHD"/>
</dbReference>
<dbReference type="GO" id="GO:0070086">
    <property type="term" value="P:ubiquitin-dependent endocytosis"/>
    <property type="evidence" value="ECO:0007669"/>
    <property type="project" value="TreeGrafter"/>
</dbReference>